<evidence type="ECO:0000256" key="1">
    <source>
        <dbReference type="ARBA" id="ARBA00022475"/>
    </source>
</evidence>
<dbReference type="InterPro" id="IPR004843">
    <property type="entry name" value="Calcineurin-like_PHP"/>
</dbReference>
<evidence type="ECO:0000313" key="7">
    <source>
        <dbReference type="EMBL" id="CAA9505515.1"/>
    </source>
</evidence>
<keyword evidence="2" id="KW-0997">Cell inner membrane</keyword>
<keyword evidence="1" id="KW-1003">Cell membrane</keyword>
<sequence length="369" mass="39175">MRTLVISDLHLGLSTDADVLRRPAALDILLERLAGVDRLVLLGDVLELRHGPTREALAIAEPVLRAIGDALGPGRQVVIVPGNHDHAIAAGWLDWRGRRQAPDPLSLDERVAVDRASWIAKRLATFLAPASVEVAYPGLWLRDDVYATHGHYADVHLTVPTLERLAVGAMARMVGAVPDPATPDDYESVLAPVYALSQASAQRGAPGRAAIGSRSPVAAWRALNGGGRSDRVRSRALGVAFRLGVLGVNRAGAGPVAPGIGIEDLRRGGLAAMVEAARRLRLAPAHLVCGHTHRTGRLPGDDGAEWRTPAGTQLHNAGSWVFDALFMGRSPHGSSPYWPGGAIVVEDDGPPRLERLLSDVPAKLLRPPA</sequence>
<dbReference type="GO" id="GO:0009245">
    <property type="term" value="P:lipid A biosynthetic process"/>
    <property type="evidence" value="ECO:0007669"/>
    <property type="project" value="TreeGrafter"/>
</dbReference>
<evidence type="ECO:0000256" key="4">
    <source>
        <dbReference type="ARBA" id="ARBA00023136"/>
    </source>
</evidence>
<evidence type="ECO:0000259" key="6">
    <source>
        <dbReference type="Pfam" id="PF00149"/>
    </source>
</evidence>
<dbReference type="GO" id="GO:0008758">
    <property type="term" value="F:UDP-2,3-diacylglucosamine hydrolase activity"/>
    <property type="evidence" value="ECO:0007669"/>
    <property type="project" value="TreeGrafter"/>
</dbReference>
<dbReference type="SUPFAM" id="SSF56300">
    <property type="entry name" value="Metallo-dependent phosphatases"/>
    <property type="match status" value="1"/>
</dbReference>
<gene>
    <name evidence="7" type="ORF">AVDCRST_MAG67-2389</name>
</gene>
<protein>
    <recommendedName>
        <fullName evidence="6">Calcineurin-like phosphoesterase domain-containing protein</fullName>
    </recommendedName>
</protein>
<dbReference type="AlphaFoldDB" id="A0A6J4SU21"/>
<name>A0A6J4SU21_9ACTN</name>
<evidence type="ECO:0000256" key="2">
    <source>
        <dbReference type="ARBA" id="ARBA00022519"/>
    </source>
</evidence>
<dbReference type="EMBL" id="CADCVQ010000094">
    <property type="protein sequence ID" value="CAA9505515.1"/>
    <property type="molecule type" value="Genomic_DNA"/>
</dbReference>
<dbReference type="Gene3D" id="3.60.21.10">
    <property type="match status" value="1"/>
</dbReference>
<dbReference type="GO" id="GO:0016020">
    <property type="term" value="C:membrane"/>
    <property type="evidence" value="ECO:0007669"/>
    <property type="project" value="GOC"/>
</dbReference>
<dbReference type="GO" id="GO:0046872">
    <property type="term" value="F:metal ion binding"/>
    <property type="evidence" value="ECO:0007669"/>
    <property type="project" value="UniProtKB-KW"/>
</dbReference>
<keyword evidence="4" id="KW-0472">Membrane</keyword>
<keyword evidence="5" id="KW-0464">Manganese</keyword>
<organism evidence="7">
    <name type="scientific">uncultured Solirubrobacteraceae bacterium</name>
    <dbReference type="NCBI Taxonomy" id="1162706"/>
    <lineage>
        <taxon>Bacteria</taxon>
        <taxon>Bacillati</taxon>
        <taxon>Actinomycetota</taxon>
        <taxon>Thermoleophilia</taxon>
        <taxon>Solirubrobacterales</taxon>
        <taxon>Solirubrobacteraceae</taxon>
        <taxon>environmental samples</taxon>
    </lineage>
</organism>
<feature type="domain" description="Calcineurin-like phosphoesterase" evidence="6">
    <location>
        <begin position="1"/>
        <end position="98"/>
    </location>
</feature>
<evidence type="ECO:0000256" key="5">
    <source>
        <dbReference type="ARBA" id="ARBA00023211"/>
    </source>
</evidence>
<reference evidence="7" key="1">
    <citation type="submission" date="2020-02" db="EMBL/GenBank/DDBJ databases">
        <authorList>
            <person name="Meier V. D."/>
        </authorList>
    </citation>
    <scope>NUCLEOTIDE SEQUENCE</scope>
    <source>
        <strain evidence="7">AVDCRST_MAG67</strain>
    </source>
</reference>
<dbReference type="PANTHER" id="PTHR34990">
    <property type="entry name" value="UDP-2,3-DIACYLGLUCOSAMINE HYDROLASE-RELATED"/>
    <property type="match status" value="1"/>
</dbReference>
<accession>A0A6J4SU21</accession>
<dbReference type="InterPro" id="IPR043461">
    <property type="entry name" value="LpxH-like"/>
</dbReference>
<evidence type="ECO:0000256" key="3">
    <source>
        <dbReference type="ARBA" id="ARBA00022723"/>
    </source>
</evidence>
<keyword evidence="3" id="KW-0479">Metal-binding</keyword>
<proteinExistence type="predicted"/>
<dbReference type="InterPro" id="IPR029052">
    <property type="entry name" value="Metallo-depent_PP-like"/>
</dbReference>
<dbReference type="Pfam" id="PF00149">
    <property type="entry name" value="Metallophos"/>
    <property type="match status" value="1"/>
</dbReference>